<evidence type="ECO:0000256" key="1">
    <source>
        <dbReference type="ARBA" id="ARBA00022723"/>
    </source>
</evidence>
<dbReference type="OrthoDB" id="2874181at2"/>
<sequence length="288" mass="32024">MAIRLSIRSLEQNGASIDVLRAAYANLKSVSDERGFDWFAATHGAPTPIWCPHGSPLFLPWHRAFLYYFELALQTRLGARFTQVAPERTEFADVGLPWWDWASDHSHTVGLPESYAVANVGGQPNPLANSEIGNPSSPLVSGVWSDGLISFIRTNPDFEGVITDVDPPTTRRDPDDADDLPRQSTIRNVLMRMETFADFTTSVEQIHDDVHGWVGGSMSSVPTSAYDPIFWSHHCMIDRLWHIWQNSSNAMDPPPDLMDTVLAPFPLTVAQVLDIDRMGYEYAVAAVA</sequence>
<protein>
    <submittedName>
        <fullName evidence="5">Tyrosinase</fullName>
        <ecNumber evidence="5">1.14.18.1</ecNumber>
    </submittedName>
</protein>
<keyword evidence="2" id="KW-0186">Copper</keyword>
<evidence type="ECO:0000256" key="2">
    <source>
        <dbReference type="ARBA" id="ARBA00023008"/>
    </source>
</evidence>
<dbReference type="InterPro" id="IPR002227">
    <property type="entry name" value="Tyrosinase_Cu-bd"/>
</dbReference>
<accession>A0A238JCS7</accession>
<dbReference type="Proteomes" id="UP000225972">
    <property type="component" value="Unassembled WGS sequence"/>
</dbReference>
<dbReference type="SUPFAM" id="SSF48056">
    <property type="entry name" value="Di-copper centre-containing domain"/>
    <property type="match status" value="1"/>
</dbReference>
<dbReference type="Pfam" id="PF00264">
    <property type="entry name" value="Tyrosinase"/>
    <property type="match status" value="1"/>
</dbReference>
<organism evidence="5 6">
    <name type="scientific">Pelagimonas phthalicica</name>
    <dbReference type="NCBI Taxonomy" id="1037362"/>
    <lineage>
        <taxon>Bacteria</taxon>
        <taxon>Pseudomonadati</taxon>
        <taxon>Pseudomonadota</taxon>
        <taxon>Alphaproteobacteria</taxon>
        <taxon>Rhodobacterales</taxon>
        <taxon>Roseobacteraceae</taxon>
        <taxon>Pelagimonas</taxon>
    </lineage>
</organism>
<keyword evidence="1" id="KW-0479">Metal-binding</keyword>
<evidence type="ECO:0000259" key="4">
    <source>
        <dbReference type="PROSITE" id="PS00498"/>
    </source>
</evidence>
<dbReference type="PROSITE" id="PS00497">
    <property type="entry name" value="TYROSINASE_1"/>
    <property type="match status" value="1"/>
</dbReference>
<gene>
    <name evidence="5" type="primary">melC2</name>
    <name evidence="5" type="ORF">TRP8649_02330</name>
</gene>
<proteinExistence type="predicted"/>
<dbReference type="PANTHER" id="PTHR11474:SF76">
    <property type="entry name" value="SHKT DOMAIN-CONTAINING PROTEIN"/>
    <property type="match status" value="1"/>
</dbReference>
<dbReference type="AlphaFoldDB" id="A0A238JCS7"/>
<keyword evidence="5" id="KW-0560">Oxidoreductase</keyword>
<dbReference type="EMBL" id="FXXP01000002">
    <property type="protein sequence ID" value="SMX28215.1"/>
    <property type="molecule type" value="Genomic_DNA"/>
</dbReference>
<dbReference type="PANTHER" id="PTHR11474">
    <property type="entry name" value="TYROSINASE FAMILY MEMBER"/>
    <property type="match status" value="1"/>
</dbReference>
<feature type="domain" description="Tyrosinase copper-binding" evidence="3">
    <location>
        <begin position="53"/>
        <end position="70"/>
    </location>
</feature>
<dbReference type="GO" id="GO:0046872">
    <property type="term" value="F:metal ion binding"/>
    <property type="evidence" value="ECO:0007669"/>
    <property type="project" value="UniProtKB-KW"/>
</dbReference>
<evidence type="ECO:0000313" key="6">
    <source>
        <dbReference type="Proteomes" id="UP000225972"/>
    </source>
</evidence>
<evidence type="ECO:0000259" key="3">
    <source>
        <dbReference type="PROSITE" id="PS00497"/>
    </source>
</evidence>
<reference evidence="6" key="1">
    <citation type="submission" date="2017-05" db="EMBL/GenBank/DDBJ databases">
        <authorList>
            <person name="Rodrigo-Torres L."/>
            <person name="Arahal R. D."/>
            <person name="Lucena T."/>
        </authorList>
    </citation>
    <scope>NUCLEOTIDE SEQUENCE [LARGE SCALE GENOMIC DNA]</scope>
    <source>
        <strain evidence="6">CECT 8649</strain>
    </source>
</reference>
<dbReference type="EC" id="1.14.18.1" evidence="5"/>
<feature type="domain" description="Tyrosinase copper-binding" evidence="4">
    <location>
        <begin position="227"/>
        <end position="238"/>
    </location>
</feature>
<dbReference type="Gene3D" id="1.10.1280.10">
    <property type="entry name" value="Di-copper center containing domain from catechol oxidase"/>
    <property type="match status" value="1"/>
</dbReference>
<dbReference type="PROSITE" id="PS00498">
    <property type="entry name" value="TYROSINASE_2"/>
    <property type="match status" value="1"/>
</dbReference>
<dbReference type="InterPro" id="IPR050316">
    <property type="entry name" value="Tyrosinase/Hemocyanin"/>
</dbReference>
<dbReference type="PRINTS" id="PR00092">
    <property type="entry name" value="TYROSINASE"/>
</dbReference>
<dbReference type="GO" id="GO:0004503">
    <property type="term" value="F:tyrosinase activity"/>
    <property type="evidence" value="ECO:0007669"/>
    <property type="project" value="UniProtKB-EC"/>
</dbReference>
<evidence type="ECO:0000313" key="5">
    <source>
        <dbReference type="EMBL" id="SMX28215.1"/>
    </source>
</evidence>
<dbReference type="RefSeq" id="WP_099245401.1">
    <property type="nucleotide sequence ID" value="NZ_FXXP01000002.1"/>
</dbReference>
<name>A0A238JCS7_9RHOB</name>
<dbReference type="InterPro" id="IPR008922">
    <property type="entry name" value="Di-copper_centre_dom_sf"/>
</dbReference>
<keyword evidence="6" id="KW-1185">Reference proteome</keyword>